<sequence>MTGTPPHAVALVVSVLITVLASCSTGPTDPVPGPAAVSVTSPTHADIAYARASPSEVLDLWLPGDDRRPYPLVIFLHGGGFSGGDKSAVGPKVAPLLRAGLAVASVNYRLSGEATFPAAAQDAKAAVRHLRAGAATYGLDPGRFAVWGESAGANLAALVGTTGDQPTVLDDPALGNGAVSDAVQAVVDWYGPVDFAQRERQSRAGGSDCRTPQIARADRHMTGYLGADVDTVPRRAAESNPITYLRTAASLPAFSIAHGTADCLVPLAQSTLLVDALRAAGNRPDVHVRDGATHGDPRFDRELLAPTIAWLDGVLRR</sequence>
<accession>A0A4R1HMF8</accession>
<dbReference type="InterPro" id="IPR049492">
    <property type="entry name" value="BD-FAE-like_dom"/>
</dbReference>
<dbReference type="RefSeq" id="WP_132430923.1">
    <property type="nucleotide sequence ID" value="NZ_SMFZ01000002.1"/>
</dbReference>
<evidence type="ECO:0000256" key="1">
    <source>
        <dbReference type="ARBA" id="ARBA00022801"/>
    </source>
</evidence>
<keyword evidence="5" id="KW-1185">Reference proteome</keyword>
<gene>
    <name evidence="4" type="ORF">EV378_6223</name>
</gene>
<feature type="domain" description="BD-FAE-like" evidence="3">
    <location>
        <begin position="58"/>
        <end position="277"/>
    </location>
</feature>
<dbReference type="PANTHER" id="PTHR48081:SF13">
    <property type="entry name" value="ALPHA_BETA HYDROLASE"/>
    <property type="match status" value="1"/>
</dbReference>
<dbReference type="EMBL" id="SMFZ01000002">
    <property type="protein sequence ID" value="TCK22223.1"/>
    <property type="molecule type" value="Genomic_DNA"/>
</dbReference>
<feature type="chain" id="PRO_5039037034" evidence="2">
    <location>
        <begin position="22"/>
        <end position="317"/>
    </location>
</feature>
<dbReference type="AlphaFoldDB" id="A0A4R1HMF8"/>
<name>A0A4R1HMF8_PSEEN</name>
<evidence type="ECO:0000259" key="3">
    <source>
        <dbReference type="Pfam" id="PF20434"/>
    </source>
</evidence>
<organism evidence="4 5">
    <name type="scientific">Pseudonocardia endophytica</name>
    <dbReference type="NCBI Taxonomy" id="401976"/>
    <lineage>
        <taxon>Bacteria</taxon>
        <taxon>Bacillati</taxon>
        <taxon>Actinomycetota</taxon>
        <taxon>Actinomycetes</taxon>
        <taxon>Pseudonocardiales</taxon>
        <taxon>Pseudonocardiaceae</taxon>
        <taxon>Pseudonocardia</taxon>
    </lineage>
</organism>
<feature type="signal peptide" evidence="2">
    <location>
        <begin position="1"/>
        <end position="21"/>
    </location>
</feature>
<dbReference type="Pfam" id="PF20434">
    <property type="entry name" value="BD-FAE"/>
    <property type="match status" value="1"/>
</dbReference>
<keyword evidence="2" id="KW-0732">Signal</keyword>
<dbReference type="InterPro" id="IPR029058">
    <property type="entry name" value="AB_hydrolase_fold"/>
</dbReference>
<protein>
    <submittedName>
        <fullName evidence="4">Acetyl esterase/lipase</fullName>
    </submittedName>
</protein>
<keyword evidence="1" id="KW-0378">Hydrolase</keyword>
<comment type="caution">
    <text evidence="4">The sequence shown here is derived from an EMBL/GenBank/DDBJ whole genome shotgun (WGS) entry which is preliminary data.</text>
</comment>
<dbReference type="GO" id="GO:0016787">
    <property type="term" value="F:hydrolase activity"/>
    <property type="evidence" value="ECO:0007669"/>
    <property type="project" value="UniProtKB-KW"/>
</dbReference>
<dbReference type="PANTHER" id="PTHR48081">
    <property type="entry name" value="AB HYDROLASE SUPERFAMILY PROTEIN C4A8.06C"/>
    <property type="match status" value="1"/>
</dbReference>
<evidence type="ECO:0000313" key="5">
    <source>
        <dbReference type="Proteomes" id="UP000295560"/>
    </source>
</evidence>
<reference evidence="4 5" key="1">
    <citation type="submission" date="2019-03" db="EMBL/GenBank/DDBJ databases">
        <title>Sequencing the genomes of 1000 actinobacteria strains.</title>
        <authorList>
            <person name="Klenk H.-P."/>
        </authorList>
    </citation>
    <scope>NUCLEOTIDE SEQUENCE [LARGE SCALE GENOMIC DNA]</scope>
    <source>
        <strain evidence="4 5">DSM 44969</strain>
    </source>
</reference>
<evidence type="ECO:0000313" key="4">
    <source>
        <dbReference type="EMBL" id="TCK22223.1"/>
    </source>
</evidence>
<dbReference type="SUPFAM" id="SSF53474">
    <property type="entry name" value="alpha/beta-Hydrolases"/>
    <property type="match status" value="1"/>
</dbReference>
<proteinExistence type="predicted"/>
<dbReference type="Proteomes" id="UP000295560">
    <property type="component" value="Unassembled WGS sequence"/>
</dbReference>
<dbReference type="Gene3D" id="3.40.50.1820">
    <property type="entry name" value="alpha/beta hydrolase"/>
    <property type="match status" value="1"/>
</dbReference>
<dbReference type="InterPro" id="IPR050300">
    <property type="entry name" value="GDXG_lipolytic_enzyme"/>
</dbReference>
<evidence type="ECO:0000256" key="2">
    <source>
        <dbReference type="SAM" id="SignalP"/>
    </source>
</evidence>
<dbReference type="OrthoDB" id="9803828at2"/>